<evidence type="ECO:0000256" key="1">
    <source>
        <dbReference type="SAM" id="Phobius"/>
    </source>
</evidence>
<feature type="transmembrane region" description="Helical" evidence="1">
    <location>
        <begin position="249"/>
        <end position="269"/>
    </location>
</feature>
<keyword evidence="1" id="KW-1133">Transmembrane helix</keyword>
<proteinExistence type="predicted"/>
<feature type="transmembrane region" description="Helical" evidence="1">
    <location>
        <begin position="275"/>
        <end position="302"/>
    </location>
</feature>
<organism evidence="3">
    <name type="scientific">viral metagenome</name>
    <dbReference type="NCBI Taxonomy" id="1070528"/>
    <lineage>
        <taxon>unclassified sequences</taxon>
        <taxon>metagenomes</taxon>
        <taxon>organismal metagenomes</taxon>
    </lineage>
</organism>
<dbReference type="AlphaFoldDB" id="A0A6C0M060"/>
<reference evidence="3" key="1">
    <citation type="journal article" date="2020" name="Nature">
        <title>Giant virus diversity and host interactions through global metagenomics.</title>
        <authorList>
            <person name="Schulz F."/>
            <person name="Roux S."/>
            <person name="Paez-Espino D."/>
            <person name="Jungbluth S."/>
            <person name="Walsh D.A."/>
            <person name="Denef V.J."/>
            <person name="McMahon K.D."/>
            <person name="Konstantinidis K.T."/>
            <person name="Eloe-Fadrosh E.A."/>
            <person name="Kyrpides N.C."/>
            <person name="Woyke T."/>
        </authorList>
    </citation>
    <scope>NUCLEOTIDE SEQUENCE</scope>
    <source>
        <strain evidence="3">GVMAG-S-1035085-51</strain>
    </source>
</reference>
<keyword evidence="1" id="KW-0812">Transmembrane</keyword>
<keyword evidence="1" id="KW-0472">Membrane</keyword>
<protein>
    <recommendedName>
        <fullName evidence="2">Glycosyl transferase family 25 domain-containing protein</fullName>
    </recommendedName>
</protein>
<dbReference type="EMBL" id="MN740614">
    <property type="protein sequence ID" value="QHU35903.1"/>
    <property type="molecule type" value="Genomic_DNA"/>
</dbReference>
<dbReference type="Pfam" id="PF01755">
    <property type="entry name" value="Glyco_transf_25"/>
    <property type="match status" value="1"/>
</dbReference>
<evidence type="ECO:0000259" key="2">
    <source>
        <dbReference type="Pfam" id="PF01755"/>
    </source>
</evidence>
<evidence type="ECO:0000313" key="3">
    <source>
        <dbReference type="EMBL" id="QHU35903.1"/>
    </source>
</evidence>
<feature type="domain" description="Glycosyl transferase family 25" evidence="2">
    <location>
        <begin position="2"/>
        <end position="186"/>
    </location>
</feature>
<dbReference type="CDD" id="cd06532">
    <property type="entry name" value="Glyco_transf_25"/>
    <property type="match status" value="1"/>
</dbReference>
<dbReference type="InterPro" id="IPR002654">
    <property type="entry name" value="Glyco_trans_25"/>
</dbReference>
<sequence>MDKDKYRLELAKKELDKHNLLFEHFSGIDPKIYDKNKLKKYVTPKCEILCPYGVIGCGISHIKIWENIIKNNYKNTIIFEDDIILHSKFNIKLEKIIAELPNDYDILYLGSIGLDDRNIKKDILSELLRTYRSIIGVLNNKVSTNKYIKIPEYPLGMHGYMISNEGCKKLLKYFNNIKLSTHIDYMIATNAKNMNIYVCQEHLANQNFDIPSTIQDTSFPRLLNTILNKIKTYNNKPYSHSFGTSIFRLYTFNFTAYHILILIMGLLSIKYPYMFYLLLGIISLDIFLFDIKVIQALIVFGIGKYIIHLTVL</sequence>
<name>A0A6C0M060_9ZZZZ</name>
<accession>A0A6C0M060</accession>